<comment type="caution">
    <text evidence="2">The sequence shown here is derived from an EMBL/GenBank/DDBJ whole genome shotgun (WGS) entry which is preliminary data.</text>
</comment>
<dbReference type="AlphaFoldDB" id="A0A0E9MNK0"/>
<gene>
    <name evidence="2" type="ORF">SCH01S_23_00340</name>
</gene>
<dbReference type="RefSeq" id="WP_046347834.1">
    <property type="nucleotide sequence ID" value="NZ_BBWU01000023.1"/>
</dbReference>
<reference evidence="2 3" key="1">
    <citation type="submission" date="2015-04" db="EMBL/GenBank/DDBJ databases">
        <title>Whole genome shotgun sequence of Sphingomonas changbaiensis NBRC 104936.</title>
        <authorList>
            <person name="Katano-Makiyama Y."/>
            <person name="Hosoyama A."/>
            <person name="Hashimoto M."/>
            <person name="Noguchi M."/>
            <person name="Tsuchikane K."/>
            <person name="Ohji S."/>
            <person name="Yamazoe A."/>
            <person name="Ichikawa N."/>
            <person name="Kimura A."/>
            <person name="Fujita N."/>
        </authorList>
    </citation>
    <scope>NUCLEOTIDE SEQUENCE [LARGE SCALE GENOMIC DNA]</scope>
    <source>
        <strain evidence="2 3">NBRC 104936</strain>
    </source>
</reference>
<evidence type="ECO:0000313" key="2">
    <source>
        <dbReference type="EMBL" id="GAO38991.1"/>
    </source>
</evidence>
<dbReference type="EMBL" id="BBWU01000023">
    <property type="protein sequence ID" value="GAO38991.1"/>
    <property type="molecule type" value="Genomic_DNA"/>
</dbReference>
<dbReference type="OrthoDB" id="7578625at2"/>
<keyword evidence="3" id="KW-1185">Reference proteome</keyword>
<name>A0A0E9MNK0_9SPHN</name>
<organism evidence="2 3">
    <name type="scientific">Sphingomonas changbaiensis NBRC 104936</name>
    <dbReference type="NCBI Taxonomy" id="1219043"/>
    <lineage>
        <taxon>Bacteria</taxon>
        <taxon>Pseudomonadati</taxon>
        <taxon>Pseudomonadota</taxon>
        <taxon>Alphaproteobacteria</taxon>
        <taxon>Sphingomonadales</taxon>
        <taxon>Sphingomonadaceae</taxon>
        <taxon>Sphingomonas</taxon>
    </lineage>
</organism>
<dbReference type="STRING" id="1219043.SCH01S_23_00340"/>
<feature type="compositionally biased region" description="Basic and acidic residues" evidence="1">
    <location>
        <begin position="13"/>
        <end position="23"/>
    </location>
</feature>
<feature type="region of interest" description="Disordered" evidence="1">
    <location>
        <begin position="1"/>
        <end position="71"/>
    </location>
</feature>
<sequence length="71" mass="7685">MRDNSGSGKGKNNVRDPTLRDVEQGTAAPHATPRRKREDTDDRADENASALGGHVATRSNTAPTPEDERTE</sequence>
<proteinExistence type="predicted"/>
<dbReference type="Proteomes" id="UP000033202">
    <property type="component" value="Unassembled WGS sequence"/>
</dbReference>
<protein>
    <submittedName>
        <fullName evidence="2">Uncharacterized protein</fullName>
    </submittedName>
</protein>
<evidence type="ECO:0000313" key="3">
    <source>
        <dbReference type="Proteomes" id="UP000033202"/>
    </source>
</evidence>
<evidence type="ECO:0000256" key="1">
    <source>
        <dbReference type="SAM" id="MobiDB-lite"/>
    </source>
</evidence>
<accession>A0A0E9MNK0</accession>